<comment type="caution">
    <text evidence="10">The sequence shown here is derived from an EMBL/GenBank/DDBJ whole genome shotgun (WGS) entry which is preliminary data.</text>
</comment>
<evidence type="ECO:0000313" key="11">
    <source>
        <dbReference type="Proteomes" id="UP000779900"/>
    </source>
</evidence>
<keyword evidence="5 6" id="KW-0560">Oxidoreductase</keyword>
<dbReference type="Pfam" id="PF02771">
    <property type="entry name" value="Acyl-CoA_dh_N"/>
    <property type="match status" value="1"/>
</dbReference>
<dbReference type="PROSITE" id="PS00072">
    <property type="entry name" value="ACYL_COA_DH_1"/>
    <property type="match status" value="1"/>
</dbReference>
<dbReference type="GO" id="GO:0050660">
    <property type="term" value="F:flavin adenine dinucleotide binding"/>
    <property type="evidence" value="ECO:0007669"/>
    <property type="project" value="InterPro"/>
</dbReference>
<dbReference type="InterPro" id="IPR037069">
    <property type="entry name" value="AcylCoA_DH/ox_N_sf"/>
</dbReference>
<evidence type="ECO:0000256" key="1">
    <source>
        <dbReference type="ARBA" id="ARBA00001974"/>
    </source>
</evidence>
<feature type="domain" description="Acyl-CoA dehydrogenase/oxidase N-terminal" evidence="9">
    <location>
        <begin position="6"/>
        <end position="118"/>
    </location>
</feature>
<protein>
    <submittedName>
        <fullName evidence="10">Acyl-CoA dehydrogenase</fullName>
    </submittedName>
</protein>
<dbReference type="Gene3D" id="2.40.110.10">
    <property type="entry name" value="Butyryl-CoA Dehydrogenase, subunit A, domain 2"/>
    <property type="match status" value="1"/>
</dbReference>
<comment type="cofactor">
    <cofactor evidence="1 6">
        <name>FAD</name>
        <dbReference type="ChEBI" id="CHEBI:57692"/>
    </cofactor>
</comment>
<dbReference type="Pfam" id="PF00441">
    <property type="entry name" value="Acyl-CoA_dh_1"/>
    <property type="match status" value="1"/>
</dbReference>
<dbReference type="EMBL" id="VGIR01000008">
    <property type="protein sequence ID" value="MBM3330682.1"/>
    <property type="molecule type" value="Genomic_DNA"/>
</dbReference>
<evidence type="ECO:0000259" key="9">
    <source>
        <dbReference type="Pfam" id="PF02771"/>
    </source>
</evidence>
<evidence type="ECO:0000256" key="2">
    <source>
        <dbReference type="ARBA" id="ARBA00009347"/>
    </source>
</evidence>
<dbReference type="InterPro" id="IPR036250">
    <property type="entry name" value="AcylCo_DH-like_C"/>
</dbReference>
<evidence type="ECO:0000256" key="4">
    <source>
        <dbReference type="ARBA" id="ARBA00022827"/>
    </source>
</evidence>
<dbReference type="FunFam" id="2.40.110.10:FF:000001">
    <property type="entry name" value="Acyl-CoA dehydrogenase, mitochondrial"/>
    <property type="match status" value="1"/>
</dbReference>
<name>A0A937XCW2_UNCW3</name>
<dbReference type="PROSITE" id="PS00073">
    <property type="entry name" value="ACYL_COA_DH_2"/>
    <property type="match status" value="1"/>
</dbReference>
<feature type="domain" description="Acyl-CoA dehydrogenase/oxidase C-terminal" evidence="7">
    <location>
        <begin position="229"/>
        <end position="379"/>
    </location>
</feature>
<dbReference type="InterPro" id="IPR006091">
    <property type="entry name" value="Acyl-CoA_Oxase/DH_mid-dom"/>
</dbReference>
<dbReference type="InterPro" id="IPR006089">
    <property type="entry name" value="Acyl-CoA_DH_CS"/>
</dbReference>
<dbReference type="FunFam" id="1.10.540.10:FF:000002">
    <property type="entry name" value="Acyl-CoA dehydrogenase FadE19"/>
    <property type="match status" value="1"/>
</dbReference>
<dbReference type="SUPFAM" id="SSF56645">
    <property type="entry name" value="Acyl-CoA dehydrogenase NM domain-like"/>
    <property type="match status" value="1"/>
</dbReference>
<evidence type="ECO:0000256" key="3">
    <source>
        <dbReference type="ARBA" id="ARBA00022630"/>
    </source>
</evidence>
<keyword evidence="4 6" id="KW-0274">FAD</keyword>
<dbReference type="PANTHER" id="PTHR43884:SF12">
    <property type="entry name" value="ISOVALERYL-COA DEHYDROGENASE, MITOCHONDRIAL-RELATED"/>
    <property type="match status" value="1"/>
</dbReference>
<dbReference type="Proteomes" id="UP000779900">
    <property type="component" value="Unassembled WGS sequence"/>
</dbReference>
<dbReference type="PIRSF" id="PIRSF016578">
    <property type="entry name" value="HsaA"/>
    <property type="match status" value="1"/>
</dbReference>
<organism evidence="10 11">
    <name type="scientific">candidate division WOR-3 bacterium</name>
    <dbReference type="NCBI Taxonomy" id="2052148"/>
    <lineage>
        <taxon>Bacteria</taxon>
        <taxon>Bacteria division WOR-3</taxon>
    </lineage>
</organism>
<dbReference type="CDD" id="cd01158">
    <property type="entry name" value="SCAD_SBCAD"/>
    <property type="match status" value="1"/>
</dbReference>
<evidence type="ECO:0000256" key="5">
    <source>
        <dbReference type="ARBA" id="ARBA00023002"/>
    </source>
</evidence>
<dbReference type="FunFam" id="1.20.140.10:FF:000004">
    <property type="entry name" value="Acyl-CoA dehydrogenase FadE25"/>
    <property type="match status" value="1"/>
</dbReference>
<evidence type="ECO:0000259" key="7">
    <source>
        <dbReference type="Pfam" id="PF00441"/>
    </source>
</evidence>
<gene>
    <name evidence="10" type="ORF">FJY68_02375</name>
</gene>
<dbReference type="PANTHER" id="PTHR43884">
    <property type="entry name" value="ACYL-COA DEHYDROGENASE"/>
    <property type="match status" value="1"/>
</dbReference>
<evidence type="ECO:0000259" key="8">
    <source>
        <dbReference type="Pfam" id="PF02770"/>
    </source>
</evidence>
<reference evidence="10" key="1">
    <citation type="submission" date="2019-03" db="EMBL/GenBank/DDBJ databases">
        <title>Lake Tanganyika Metagenome-Assembled Genomes (MAGs).</title>
        <authorList>
            <person name="Tran P."/>
        </authorList>
    </citation>
    <scope>NUCLEOTIDE SEQUENCE</scope>
    <source>
        <strain evidence="10">K_DeepCast_150m_m2_040</strain>
    </source>
</reference>
<accession>A0A937XCW2</accession>
<dbReference type="SUPFAM" id="SSF47203">
    <property type="entry name" value="Acyl-CoA dehydrogenase C-terminal domain-like"/>
    <property type="match status" value="1"/>
</dbReference>
<dbReference type="GO" id="GO:0003995">
    <property type="term" value="F:acyl-CoA dehydrogenase activity"/>
    <property type="evidence" value="ECO:0007669"/>
    <property type="project" value="InterPro"/>
</dbReference>
<feature type="domain" description="Acyl-CoA oxidase/dehydrogenase middle" evidence="8">
    <location>
        <begin position="122"/>
        <end position="217"/>
    </location>
</feature>
<dbReference type="InterPro" id="IPR013786">
    <property type="entry name" value="AcylCoA_DH/ox_N"/>
</dbReference>
<dbReference type="Gene3D" id="1.10.540.10">
    <property type="entry name" value="Acyl-CoA dehydrogenase/oxidase, N-terminal domain"/>
    <property type="match status" value="1"/>
</dbReference>
<dbReference type="AlphaFoldDB" id="A0A937XCW2"/>
<dbReference type="InterPro" id="IPR009075">
    <property type="entry name" value="AcylCo_DH/oxidase_C"/>
</dbReference>
<dbReference type="InterPro" id="IPR046373">
    <property type="entry name" value="Acyl-CoA_Oxase/DH_mid-dom_sf"/>
</dbReference>
<evidence type="ECO:0000256" key="6">
    <source>
        <dbReference type="RuleBase" id="RU362125"/>
    </source>
</evidence>
<comment type="similarity">
    <text evidence="2 6">Belongs to the acyl-CoA dehydrogenase family.</text>
</comment>
<sequence length="380" mass="41475">MELSYTNDQMMVRNMAREFATKELEPRAAEIDEKGEFPHDTIKKMAELGLLSMTIPEKYGGAAFDFLSLALAVEEISRGCGSTGVITAVHNSLACWPITNWGTDAQKEKYLPRMATGELLGAFALTEPNAGSDPAAMETTAVLKGDKYILNGSKRFITNGGVAKVFLVFAKTDPAAGTKGITAFIVDRDAKGFSLGKHENLLGLRGTANCELMFDDCEVPVENVLGQVGQGFKVALGTLDVSRIDIGAQAVGIAQSAMEKAIAYSKERKQFGKPICDFQMIQGKIADMACRTMAARLLVYYAAHQKDSGKTRFNLESAMCKLFAAETAVEVTREALQIYGGYGYTKDYPVERYFRDAKCMEIYEGTSEVQRIVIARTMLG</sequence>
<proteinExistence type="inferred from homology"/>
<dbReference type="Pfam" id="PF02770">
    <property type="entry name" value="Acyl-CoA_dh_M"/>
    <property type="match status" value="1"/>
</dbReference>
<evidence type="ECO:0000313" key="10">
    <source>
        <dbReference type="EMBL" id="MBM3330682.1"/>
    </source>
</evidence>
<dbReference type="Gene3D" id="1.20.140.10">
    <property type="entry name" value="Butyryl-CoA Dehydrogenase, subunit A, domain 3"/>
    <property type="match status" value="1"/>
</dbReference>
<dbReference type="InterPro" id="IPR009100">
    <property type="entry name" value="AcylCoA_DH/oxidase_NM_dom_sf"/>
</dbReference>
<keyword evidence="3 6" id="KW-0285">Flavoprotein</keyword>